<gene>
    <name evidence="1" type="ORF">GBAR_LOCUS22478</name>
</gene>
<evidence type="ECO:0000313" key="1">
    <source>
        <dbReference type="EMBL" id="CAI8040331.1"/>
    </source>
</evidence>
<reference evidence="1" key="1">
    <citation type="submission" date="2023-03" db="EMBL/GenBank/DDBJ databases">
        <authorList>
            <person name="Steffen K."/>
            <person name="Cardenas P."/>
        </authorList>
    </citation>
    <scope>NUCLEOTIDE SEQUENCE</scope>
</reference>
<comment type="caution">
    <text evidence="1">The sequence shown here is derived from an EMBL/GenBank/DDBJ whole genome shotgun (WGS) entry which is preliminary data.</text>
</comment>
<name>A0AA35X5D5_GEOBA</name>
<proteinExistence type="predicted"/>
<dbReference type="Proteomes" id="UP001174909">
    <property type="component" value="Unassembled WGS sequence"/>
</dbReference>
<organism evidence="1 2">
    <name type="scientific">Geodia barretti</name>
    <name type="common">Barrett's horny sponge</name>
    <dbReference type="NCBI Taxonomy" id="519541"/>
    <lineage>
        <taxon>Eukaryota</taxon>
        <taxon>Metazoa</taxon>
        <taxon>Porifera</taxon>
        <taxon>Demospongiae</taxon>
        <taxon>Heteroscleromorpha</taxon>
        <taxon>Tetractinellida</taxon>
        <taxon>Astrophorina</taxon>
        <taxon>Geodiidae</taxon>
        <taxon>Geodia</taxon>
    </lineage>
</organism>
<accession>A0AA35X5D5</accession>
<dbReference type="AlphaFoldDB" id="A0AA35X5D5"/>
<protein>
    <submittedName>
        <fullName evidence="1">Uncharacterized protein</fullName>
    </submittedName>
</protein>
<evidence type="ECO:0000313" key="2">
    <source>
        <dbReference type="Proteomes" id="UP001174909"/>
    </source>
</evidence>
<dbReference type="EMBL" id="CASHTH010003103">
    <property type="protein sequence ID" value="CAI8040331.1"/>
    <property type="molecule type" value="Genomic_DNA"/>
</dbReference>
<sequence>MEACDDVYIQQPTESRARDRRAVVEKSNTTLFMTLTGMDEYNEFSFNTTLGDTTTGGEHMLTPCKTVLLMVGFALMLGNLM</sequence>
<keyword evidence="2" id="KW-1185">Reference proteome</keyword>